<reference evidence="1 2" key="1">
    <citation type="journal article" date="2011" name="EMBO J.">
        <title>Structural diversity of bacterial flagellar motors.</title>
        <authorList>
            <person name="Chen S."/>
            <person name="Beeby M."/>
            <person name="Murphy G.E."/>
            <person name="Leadbetter J.R."/>
            <person name="Hendrixson D.R."/>
            <person name="Briegel A."/>
            <person name="Li Z."/>
            <person name="Shi J."/>
            <person name="Tocheva E.I."/>
            <person name="Muller A."/>
            <person name="Dobro M.J."/>
            <person name="Jensen G.J."/>
        </authorList>
    </citation>
    <scope>NUCLEOTIDE SEQUENCE [LARGE SCALE GENOMIC DNA]</scope>
    <source>
        <strain evidence="1 2">DSM 6540</strain>
    </source>
</reference>
<dbReference type="RefSeq" id="WP_004100003.1">
    <property type="nucleotide sequence ID" value="NZ_AFGF01000280.1"/>
</dbReference>
<organism evidence="1 2">
    <name type="scientific">Acetonema longum DSM 6540</name>
    <dbReference type="NCBI Taxonomy" id="1009370"/>
    <lineage>
        <taxon>Bacteria</taxon>
        <taxon>Bacillati</taxon>
        <taxon>Bacillota</taxon>
        <taxon>Negativicutes</taxon>
        <taxon>Acetonemataceae</taxon>
        <taxon>Acetonema</taxon>
    </lineage>
</organism>
<gene>
    <name evidence="1" type="ORF">ALO_21474</name>
</gene>
<dbReference type="AlphaFoldDB" id="F7NQ94"/>
<name>F7NQ94_9FIRM</name>
<evidence type="ECO:0000313" key="2">
    <source>
        <dbReference type="Proteomes" id="UP000003240"/>
    </source>
</evidence>
<protein>
    <submittedName>
        <fullName evidence="1">Uncharacterized protein</fullName>
    </submittedName>
</protein>
<sequence>MVQAVNGLDAYQSTAWQKSGRQVAPQMAAAASVPQGRDSYVKTNVSLVPENYSNQAQEPVSREDFERYCGLISDQNGVTVYYPPETASMEVKRTWIETCKKLEAEGVDMAFFKARIICQMKNAAGAIDLTTAQMNAMAKQLGADARACQDLFTDMLNQEKERLKQGAPSGSDPEFFRENTRKMIDAFQQLVDAFKKVA</sequence>
<accession>F7NQ94</accession>
<keyword evidence="2" id="KW-1185">Reference proteome</keyword>
<dbReference type="Proteomes" id="UP000003240">
    <property type="component" value="Unassembled WGS sequence"/>
</dbReference>
<evidence type="ECO:0000313" key="1">
    <source>
        <dbReference type="EMBL" id="EGO61853.1"/>
    </source>
</evidence>
<dbReference type="EMBL" id="AFGF01000280">
    <property type="protein sequence ID" value="EGO61853.1"/>
    <property type="molecule type" value="Genomic_DNA"/>
</dbReference>
<comment type="caution">
    <text evidence="1">The sequence shown here is derived from an EMBL/GenBank/DDBJ whole genome shotgun (WGS) entry which is preliminary data.</text>
</comment>
<proteinExistence type="predicted"/>